<dbReference type="InterPro" id="IPR014777">
    <property type="entry name" value="4pyrrole_Mease_sub1"/>
</dbReference>
<dbReference type="GO" id="GO:0006508">
    <property type="term" value="P:proteolysis"/>
    <property type="evidence" value="ECO:0007669"/>
    <property type="project" value="UniProtKB-KW"/>
</dbReference>
<dbReference type="EMBL" id="NRDI02000003">
    <property type="protein sequence ID" value="KAI1517710.1"/>
    <property type="molecule type" value="Genomic_DNA"/>
</dbReference>
<dbReference type="NCBIfam" id="TIGR00522">
    <property type="entry name" value="dph5"/>
    <property type="match status" value="1"/>
</dbReference>
<dbReference type="GO" id="GO:0017183">
    <property type="term" value="P:protein histidyl modification to diphthamide"/>
    <property type="evidence" value="ECO:0007669"/>
    <property type="project" value="UniProtKB-UniPathway"/>
</dbReference>
<comment type="function">
    <text evidence="1">S-adenosyl-L-methionine-dependent methyltransferase that catalyzes four methylations of the modified target histidine residue in translation elongation factor 2 (EF-2), to form an intermediate called diphthine methyl ester. The four successive methylation reactions represent the second step of diphthamide biosynthesis.</text>
</comment>
<evidence type="ECO:0000313" key="19">
    <source>
        <dbReference type="EMBL" id="KAI1517710.1"/>
    </source>
</evidence>
<evidence type="ECO:0000256" key="5">
    <source>
        <dbReference type="ARBA" id="ARBA00011927"/>
    </source>
</evidence>
<dbReference type="InterPro" id="IPR000878">
    <property type="entry name" value="4pyrrol_Mease"/>
</dbReference>
<feature type="domain" description="Tetrapyrrole methylase" evidence="17">
    <location>
        <begin position="1"/>
        <end position="237"/>
    </location>
</feature>
<dbReference type="InterPro" id="IPR029058">
    <property type="entry name" value="AB_hydrolase_fold"/>
</dbReference>
<dbReference type="Pfam" id="PF00590">
    <property type="entry name" value="TP_methylase"/>
    <property type="match status" value="1"/>
</dbReference>
<dbReference type="InterPro" id="IPR004551">
    <property type="entry name" value="Dphthn_synthase"/>
</dbReference>
<dbReference type="InterPro" id="IPR018202">
    <property type="entry name" value="Ser_caboxypep_ser_AS"/>
</dbReference>
<evidence type="ECO:0000256" key="16">
    <source>
        <dbReference type="SAM" id="MobiDB-lite"/>
    </source>
</evidence>
<dbReference type="EC" id="2.1.1.314" evidence="5"/>
<keyword evidence="7 19" id="KW-0121">Carboxypeptidase</keyword>
<dbReference type="SUPFAM" id="SSF53790">
    <property type="entry name" value="Tetrapyrrole methylase"/>
    <property type="match status" value="1"/>
</dbReference>
<keyword evidence="10" id="KW-0949">S-adenosyl-L-methionine</keyword>
<keyword evidence="11" id="KW-0378">Hydrolase</keyword>
<dbReference type="CDD" id="cd11647">
    <property type="entry name" value="DHP5_DphB"/>
    <property type="match status" value="1"/>
</dbReference>
<comment type="catalytic activity">
    <reaction evidence="13">
        <text>2-[(3S)-amino-3-carboxypropyl]-L-histidyl-[translation elongation factor 2] + 4 S-adenosyl-L-methionine = diphthine methyl ester-[translation elongation factor 2] + 4 S-adenosyl-L-homocysteine + 3 H(+)</text>
        <dbReference type="Rhea" id="RHEA:42652"/>
        <dbReference type="Rhea" id="RHEA-COMP:9749"/>
        <dbReference type="Rhea" id="RHEA-COMP:10173"/>
        <dbReference type="ChEBI" id="CHEBI:15378"/>
        <dbReference type="ChEBI" id="CHEBI:57856"/>
        <dbReference type="ChEBI" id="CHEBI:59789"/>
        <dbReference type="ChEBI" id="CHEBI:73995"/>
        <dbReference type="ChEBI" id="CHEBI:79005"/>
        <dbReference type="EC" id="2.1.1.314"/>
    </reaction>
</comment>
<evidence type="ECO:0000259" key="17">
    <source>
        <dbReference type="Pfam" id="PF00590"/>
    </source>
</evidence>
<dbReference type="Gene3D" id="3.40.50.1820">
    <property type="entry name" value="alpha/beta hydrolase"/>
    <property type="match status" value="1"/>
</dbReference>
<reference evidence="18 20" key="1">
    <citation type="journal article" date="2018" name="BMC Genomics">
        <title>Comparative genomics of the wheat fungal pathogen Pyrenophora tritici-repentis reveals chromosomal variations and genome plasticity.</title>
        <authorList>
            <person name="Moolhuijzen P."/>
            <person name="See P.T."/>
            <person name="Hane J.K."/>
            <person name="Shi G."/>
            <person name="Liu Z."/>
            <person name="Oliver R.P."/>
            <person name="Moffat C.S."/>
        </authorList>
    </citation>
    <scope>NUCLEOTIDE SEQUENCE [LARGE SCALE GENOMIC DNA]</scope>
    <source>
        <strain evidence="18">M4</strain>
    </source>
</reference>
<name>A0A2W1GKP2_9PLEO</name>
<keyword evidence="9" id="KW-0808">Transferase</keyword>
<dbReference type="Proteomes" id="UP000245464">
    <property type="component" value="Chromosome 1"/>
</dbReference>
<keyword evidence="12" id="KW-0325">Glycoprotein</keyword>
<comment type="caution">
    <text evidence="19">The sequence shown here is derived from an EMBL/GenBank/DDBJ whole genome shotgun (WGS) entry which is preliminary data.</text>
</comment>
<keyword evidence="21" id="KW-1185">Reference proteome</keyword>
<keyword evidence="8" id="KW-0645">Protease</keyword>
<accession>A0A2W1GKP2</accession>
<feature type="region of interest" description="Disordered" evidence="16">
    <location>
        <begin position="789"/>
        <end position="834"/>
    </location>
</feature>
<evidence type="ECO:0000313" key="20">
    <source>
        <dbReference type="Proteomes" id="UP000245464"/>
    </source>
</evidence>
<dbReference type="PRINTS" id="PR00724">
    <property type="entry name" value="CRBOXYPTASEC"/>
</dbReference>
<dbReference type="PANTHER" id="PTHR10882:SF0">
    <property type="entry name" value="DIPHTHINE METHYL ESTER SYNTHASE"/>
    <property type="match status" value="1"/>
</dbReference>
<dbReference type="FunFam" id="3.40.1010.10:FF:000004">
    <property type="entry name" value="Putative diphthine synthase"/>
    <property type="match status" value="1"/>
</dbReference>
<evidence type="ECO:0000256" key="9">
    <source>
        <dbReference type="ARBA" id="ARBA00022679"/>
    </source>
</evidence>
<evidence type="ECO:0000256" key="8">
    <source>
        <dbReference type="ARBA" id="ARBA00022670"/>
    </source>
</evidence>
<dbReference type="Proteomes" id="UP000249757">
    <property type="component" value="Unassembled WGS sequence"/>
</dbReference>
<sequence>MLYLVGLGLADEKDITVKGLEIVKKAARVYLEAYTAVLLVEKDVLESFYGREVVIADREMVESSSDDILKDADKVDVAFLVVGDPFGATTHTDLVLRARELSIPTRSIPNASILTSIGATGLQLYNFGQTVSMVFFLDNWKPASFYDRIKENVSIGLHTLVLLDIKVKEQSLENMARGRKIYEPPRYMTVAQCAQQMLEIEEDVKKEGAYTKDSLAVGVARIGAEDQQIVAGTLAQLCEADLGKPLHSLVLLGKRTHDLERDFLEEFAVDKHLFAEVWKRDYEAFAGPVVEKRIPGQGFENPELNARAQSYFLNQKSKAFAVEGKKFPGLDFDIGESYAGLLPITDDPKEKRKLFFWFFPAAQKDIPHEVTIWLNGGPGCSSLIGLLSENGPFLWPSGMQTPIKNSYSWTNLTNMLWVEQPVGVGYAPGLPTITDEEGLAKQFLGFYKNFLDVFQLYNWKTYLTGESYAGMFVPYIAHAILSSEDKKHFNLGGISINNPVIGEDALQEQVPIMAYANHYNNILFYNDTFLQQQERLHKECGYTDYYNKYFKFPPPKGPFPAVRDPYDVTPDGKCDIQGHFFSASQITNPCFSVYHITEMCPFASSQLGPMDTGYEPQPGAQVYFDRADVKKALHVDPKTTWTMCSAEGVFSDGNGSYGYDQSYPPGVNGILKSVIEATNNVLIGNGDLDMLIPTNGTLLAIQNMTWNGVQGFSKYPNRPLFIPGYNDQHAYSVAGNYLQGYWIKERGLLFYSARLAGHPLPGSTKSVGFRQLQVLLGHIKDFDSQDKFPEPQFGGAPCNDKPASAPAQKSRMQNQVDRLRLSRKPSAGFKKHEL</sequence>
<dbReference type="GO" id="GO:0141133">
    <property type="term" value="F:diphthine methyl ester synthase activity"/>
    <property type="evidence" value="ECO:0007669"/>
    <property type="project" value="UniProtKB-EC"/>
</dbReference>
<dbReference type="HAMAP" id="MF_01084">
    <property type="entry name" value="Diphthine_synth"/>
    <property type="match status" value="1"/>
</dbReference>
<protein>
    <recommendedName>
        <fullName evidence="14">Diphthine methyl ester synthase</fullName>
        <ecNumber evidence="5">2.1.1.314</ecNumber>
    </recommendedName>
    <alternativeName>
        <fullName evidence="15">Diphthamide biosynthesis methyltransferase</fullName>
    </alternativeName>
</protein>
<evidence type="ECO:0000256" key="4">
    <source>
        <dbReference type="ARBA" id="ARBA00009431"/>
    </source>
</evidence>
<evidence type="ECO:0000256" key="7">
    <source>
        <dbReference type="ARBA" id="ARBA00022645"/>
    </source>
</evidence>
<dbReference type="Pfam" id="PF00450">
    <property type="entry name" value="Peptidase_S10"/>
    <property type="match status" value="1"/>
</dbReference>
<evidence type="ECO:0000313" key="21">
    <source>
        <dbReference type="Proteomes" id="UP000249757"/>
    </source>
</evidence>
<comment type="pathway">
    <text evidence="2">Protein modification; peptidyl-diphthamide biosynthesis.</text>
</comment>
<dbReference type="GO" id="GO:0004185">
    <property type="term" value="F:serine-type carboxypeptidase activity"/>
    <property type="evidence" value="ECO:0007669"/>
    <property type="project" value="InterPro"/>
</dbReference>
<dbReference type="AlphaFoldDB" id="A0A2W1GKP2"/>
<reference evidence="19" key="3">
    <citation type="journal article" date="2022" name="bioRxiv">
        <title>A global pangenome for the wheat fungal pathogen Pyrenophora tritici-repentis and prediction of effector protein structural homology.</title>
        <authorList>
            <person name="Moolhuijzen P."/>
            <person name="See P.T."/>
            <person name="Shi G."/>
            <person name="Powell H.R."/>
            <person name="Cockram J."/>
            <person name="Jorgensen L.N."/>
            <person name="Benslimane H."/>
            <person name="Strelkov S.E."/>
            <person name="Turner J."/>
            <person name="Liu Z."/>
            <person name="Moffat C.S."/>
        </authorList>
    </citation>
    <scope>NUCLEOTIDE SEQUENCE</scope>
    <source>
        <strain evidence="19">86-124</strain>
    </source>
</reference>
<reference evidence="19" key="2">
    <citation type="submission" date="2021-05" db="EMBL/GenBank/DDBJ databases">
        <authorList>
            <person name="Moolhuijzen P.M."/>
            <person name="Moffat C.S."/>
        </authorList>
    </citation>
    <scope>NUCLEOTIDE SEQUENCE</scope>
    <source>
        <strain evidence="19">86-124</strain>
    </source>
</reference>
<dbReference type="InterPro" id="IPR014776">
    <property type="entry name" value="4pyrrole_Mease_sub2"/>
</dbReference>
<dbReference type="Gene3D" id="3.40.1010.10">
    <property type="entry name" value="Cobalt-precorrin-4 Transmethylase, Domain 1"/>
    <property type="match status" value="1"/>
</dbReference>
<dbReference type="PROSITE" id="PS00131">
    <property type="entry name" value="CARBOXYPEPT_SER_SER"/>
    <property type="match status" value="1"/>
</dbReference>
<dbReference type="Gene3D" id="3.30.950.10">
    <property type="entry name" value="Methyltransferase, Cobalt-precorrin-4 Transmethylase, Domain 2"/>
    <property type="match status" value="1"/>
</dbReference>
<evidence type="ECO:0000256" key="1">
    <source>
        <dbReference type="ARBA" id="ARBA00004006"/>
    </source>
</evidence>
<gene>
    <name evidence="19" type="ORF">Ptr86124_003011</name>
    <name evidence="18" type="ORF">PtrM4_028530</name>
</gene>
<organism evidence="19 21">
    <name type="scientific">Pyrenophora tritici-repentis</name>
    <dbReference type="NCBI Taxonomy" id="45151"/>
    <lineage>
        <taxon>Eukaryota</taxon>
        <taxon>Fungi</taxon>
        <taxon>Dikarya</taxon>
        <taxon>Ascomycota</taxon>
        <taxon>Pezizomycotina</taxon>
        <taxon>Dothideomycetes</taxon>
        <taxon>Pleosporomycetidae</taxon>
        <taxon>Pleosporales</taxon>
        <taxon>Pleosporineae</taxon>
        <taxon>Pleosporaceae</taxon>
        <taxon>Pyrenophora</taxon>
    </lineage>
</organism>
<keyword evidence="6" id="KW-0489">Methyltransferase</keyword>
<dbReference type="FunFam" id="3.30.950.10:FF:000004">
    <property type="entry name" value="Diphthine synthase putative"/>
    <property type="match status" value="1"/>
</dbReference>
<evidence type="ECO:0000256" key="15">
    <source>
        <dbReference type="ARBA" id="ARBA00081951"/>
    </source>
</evidence>
<dbReference type="InterPro" id="IPR035996">
    <property type="entry name" value="4pyrrol_Methylase_sf"/>
</dbReference>
<dbReference type="InterPro" id="IPR001563">
    <property type="entry name" value="Peptidase_S10"/>
</dbReference>
<dbReference type="PANTHER" id="PTHR10882">
    <property type="entry name" value="DIPHTHINE SYNTHASE"/>
    <property type="match status" value="1"/>
</dbReference>
<evidence type="ECO:0000256" key="14">
    <source>
        <dbReference type="ARBA" id="ARBA00072033"/>
    </source>
</evidence>
<evidence type="ECO:0000256" key="10">
    <source>
        <dbReference type="ARBA" id="ARBA00022691"/>
    </source>
</evidence>
<comment type="similarity">
    <text evidence="4">Belongs to the peptidase S10 family.</text>
</comment>
<evidence type="ECO:0000256" key="6">
    <source>
        <dbReference type="ARBA" id="ARBA00022603"/>
    </source>
</evidence>
<evidence type="ECO:0000256" key="12">
    <source>
        <dbReference type="ARBA" id="ARBA00023180"/>
    </source>
</evidence>
<comment type="similarity">
    <text evidence="3">Belongs to the diphthine synthase family.</text>
</comment>
<reference evidence="21" key="4">
    <citation type="journal article" date="2022" name="Microb. Genom.">
        <title>A global pangenome for the wheat fungal pathogen Pyrenophora tritici-repentis and prediction of effector protein structural homology.</title>
        <authorList>
            <person name="Moolhuijzen P.M."/>
            <person name="See P.T."/>
            <person name="Shi G."/>
            <person name="Powell H.R."/>
            <person name="Cockram J."/>
            <person name="Jorgensen L.N."/>
            <person name="Benslimane H."/>
            <person name="Strelkov S.E."/>
            <person name="Turner J."/>
            <person name="Liu Z."/>
            <person name="Moffat C.S."/>
        </authorList>
    </citation>
    <scope>NUCLEOTIDE SEQUENCE [LARGE SCALE GENOMIC DNA]</scope>
</reference>
<dbReference type="UniPathway" id="UPA00559"/>
<dbReference type="EMBL" id="NQIK02000001">
    <property type="protein sequence ID" value="KAF7578613.1"/>
    <property type="molecule type" value="Genomic_DNA"/>
</dbReference>
<evidence type="ECO:0000256" key="3">
    <source>
        <dbReference type="ARBA" id="ARBA00006729"/>
    </source>
</evidence>
<dbReference type="GO" id="GO:0032259">
    <property type="term" value="P:methylation"/>
    <property type="evidence" value="ECO:0007669"/>
    <property type="project" value="UniProtKB-KW"/>
</dbReference>
<proteinExistence type="inferred from homology"/>
<dbReference type="OrthoDB" id="2516at2759"/>
<dbReference type="SUPFAM" id="SSF53474">
    <property type="entry name" value="alpha/beta-Hydrolases"/>
    <property type="match status" value="1"/>
</dbReference>
<evidence type="ECO:0000256" key="11">
    <source>
        <dbReference type="ARBA" id="ARBA00022801"/>
    </source>
</evidence>
<evidence type="ECO:0000256" key="2">
    <source>
        <dbReference type="ARBA" id="ARBA00005156"/>
    </source>
</evidence>
<evidence type="ECO:0000313" key="18">
    <source>
        <dbReference type="EMBL" id="KAF7578613.1"/>
    </source>
</evidence>
<evidence type="ECO:0000256" key="13">
    <source>
        <dbReference type="ARBA" id="ARBA00048752"/>
    </source>
</evidence>